<evidence type="ECO:0000313" key="2">
    <source>
        <dbReference type="Proteomes" id="UP001237194"/>
    </source>
</evidence>
<dbReference type="Pfam" id="PF19564">
    <property type="entry name" value="DUF6086"/>
    <property type="match status" value="1"/>
</dbReference>
<name>A0ABT7D5Y3_9ACTN</name>
<proteinExistence type="predicted"/>
<dbReference type="RefSeq" id="WP_283893945.1">
    <property type="nucleotide sequence ID" value="NZ_JARWAF010000004.1"/>
</dbReference>
<keyword evidence="2" id="KW-1185">Reference proteome</keyword>
<dbReference type="Proteomes" id="UP001237194">
    <property type="component" value="Unassembled WGS sequence"/>
</dbReference>
<organism evidence="1 2">
    <name type="scientific">Streptomyces pakalii</name>
    <dbReference type="NCBI Taxonomy" id="3036494"/>
    <lineage>
        <taxon>Bacteria</taxon>
        <taxon>Bacillati</taxon>
        <taxon>Actinomycetota</taxon>
        <taxon>Actinomycetes</taxon>
        <taxon>Kitasatosporales</taxon>
        <taxon>Streptomycetaceae</taxon>
        <taxon>Streptomyces</taxon>
    </lineage>
</organism>
<reference evidence="1 2" key="1">
    <citation type="submission" date="2023-04" db="EMBL/GenBank/DDBJ databases">
        <title>A novel species of the genus Streptomyces: Streptomyces pakalii sp. nov. isolated from a Mexican soil jungle.</title>
        <authorList>
            <person name="Chavez-Hernandez M.A."/>
            <person name="Ortiz-Alvarez J."/>
            <person name="Villa-Tanaca L."/>
            <person name="Hernandez-Rodriguez C."/>
        </authorList>
    </citation>
    <scope>NUCLEOTIDE SEQUENCE [LARGE SCALE GENOMIC DNA]</scope>
    <source>
        <strain evidence="1 2">ENCB-J15</strain>
    </source>
</reference>
<evidence type="ECO:0000313" key="1">
    <source>
        <dbReference type="EMBL" id="MDJ1641093.1"/>
    </source>
</evidence>
<comment type="caution">
    <text evidence="1">The sequence shown here is derived from an EMBL/GenBank/DDBJ whole genome shotgun (WGS) entry which is preliminary data.</text>
</comment>
<dbReference type="EMBL" id="JARWAF010000004">
    <property type="protein sequence ID" value="MDJ1641093.1"/>
    <property type="molecule type" value="Genomic_DNA"/>
</dbReference>
<sequence>MSHPFDFDGRTVWDAGSSSGRLYEDMARAAAESIGLASGLVANDQGGCDVDAVVFQRFVTGLYDLYARAGNPVLSGMLRAVLVPSLVLLERTGGRLALRPADEEALQADRATAVRSMGVED</sequence>
<gene>
    <name evidence="1" type="ORF">P5W92_11850</name>
</gene>
<dbReference type="InterPro" id="IPR045732">
    <property type="entry name" value="DUF6086"/>
</dbReference>
<accession>A0ABT7D5Y3</accession>
<protein>
    <submittedName>
        <fullName evidence="1">DUF6086 family protein</fullName>
    </submittedName>
</protein>